<dbReference type="GO" id="GO:0030246">
    <property type="term" value="F:carbohydrate binding"/>
    <property type="evidence" value="ECO:0007669"/>
    <property type="project" value="UniProtKB-ARBA"/>
</dbReference>
<dbReference type="EMBL" id="CP034759">
    <property type="protein sequence ID" value="QBG37406.1"/>
    <property type="molecule type" value="Genomic_DNA"/>
</dbReference>
<dbReference type="GO" id="GO:0055085">
    <property type="term" value="P:transmembrane transport"/>
    <property type="evidence" value="ECO:0007669"/>
    <property type="project" value="UniProtKB-ARBA"/>
</dbReference>
<dbReference type="Pfam" id="PF13407">
    <property type="entry name" value="Peripla_BP_4"/>
    <property type="match status" value="1"/>
</dbReference>
<reference evidence="5 6" key="1">
    <citation type="submission" date="2018-12" db="EMBL/GenBank/DDBJ databases">
        <title>Complete genome of Litorilituus sediminis.</title>
        <authorList>
            <person name="Liu A."/>
            <person name="Rong J."/>
        </authorList>
    </citation>
    <scope>NUCLEOTIDE SEQUENCE [LARGE SCALE GENOMIC DNA]</scope>
    <source>
        <strain evidence="5 6">JCM 17549</strain>
    </source>
</reference>
<dbReference type="PANTHER" id="PTHR46847">
    <property type="entry name" value="D-ALLOSE-BINDING PERIPLASMIC PROTEIN-RELATED"/>
    <property type="match status" value="1"/>
</dbReference>
<keyword evidence="6" id="KW-1185">Reference proteome</keyword>
<dbReference type="Proteomes" id="UP000290244">
    <property type="component" value="Chromosome"/>
</dbReference>
<organism evidence="5 6">
    <name type="scientific">Litorilituus sediminis</name>
    <dbReference type="NCBI Taxonomy" id="718192"/>
    <lineage>
        <taxon>Bacteria</taxon>
        <taxon>Pseudomonadati</taxon>
        <taxon>Pseudomonadota</taxon>
        <taxon>Gammaproteobacteria</taxon>
        <taxon>Alteromonadales</taxon>
        <taxon>Colwelliaceae</taxon>
        <taxon>Litorilituus</taxon>
    </lineage>
</organism>
<dbReference type="Gene3D" id="3.40.50.2300">
    <property type="match status" value="1"/>
</dbReference>
<dbReference type="AlphaFoldDB" id="A0A4P6P6Q0"/>
<evidence type="ECO:0000313" key="6">
    <source>
        <dbReference type="Proteomes" id="UP000290244"/>
    </source>
</evidence>
<dbReference type="GO" id="GO:0030313">
    <property type="term" value="C:cell envelope"/>
    <property type="evidence" value="ECO:0007669"/>
    <property type="project" value="UniProtKB-SubCell"/>
</dbReference>
<comment type="similarity">
    <text evidence="2">Belongs to the bacterial solute-binding protein 2 family.</text>
</comment>
<name>A0A4P6P6Q0_9GAMM</name>
<evidence type="ECO:0000256" key="1">
    <source>
        <dbReference type="ARBA" id="ARBA00004196"/>
    </source>
</evidence>
<dbReference type="PANTHER" id="PTHR46847:SF1">
    <property type="entry name" value="D-ALLOSE-BINDING PERIPLASMIC PROTEIN-RELATED"/>
    <property type="match status" value="1"/>
</dbReference>
<evidence type="ECO:0000256" key="2">
    <source>
        <dbReference type="ARBA" id="ARBA00007639"/>
    </source>
</evidence>
<gene>
    <name evidence="5" type="ORF">EMK97_17510</name>
</gene>
<evidence type="ECO:0000256" key="3">
    <source>
        <dbReference type="ARBA" id="ARBA00022729"/>
    </source>
</evidence>
<dbReference type="KEGG" id="lsd:EMK97_17510"/>
<keyword evidence="3" id="KW-0732">Signal</keyword>
<evidence type="ECO:0000313" key="5">
    <source>
        <dbReference type="EMBL" id="QBG37406.1"/>
    </source>
</evidence>
<accession>A0A4P6P6Q0</accession>
<feature type="domain" description="Periplasmic binding protein" evidence="4">
    <location>
        <begin position="15"/>
        <end position="122"/>
    </location>
</feature>
<sequence>MVAGINGHFGSESKLRSNGLVEMVEQEQAQLTQIVHANWSRDNAFDKAVKLLKRYPDLSVIWCASDTMALGVIDAVKSLGMLPSKDVFVGGFDWINSALISIEQGELTASVGGHYIMGAIAVIAAYHDHQQIKHSTILNKVSYSFALDLLSQANIQAKLALVQNLSYDKIYFTQLAELFINTNKASHLPLLEKLELSLKSQH</sequence>
<evidence type="ECO:0000259" key="4">
    <source>
        <dbReference type="Pfam" id="PF13407"/>
    </source>
</evidence>
<dbReference type="RefSeq" id="WP_130604071.1">
    <property type="nucleotide sequence ID" value="NZ_CP034759.1"/>
</dbReference>
<dbReference type="InterPro" id="IPR028082">
    <property type="entry name" value="Peripla_BP_I"/>
</dbReference>
<dbReference type="InterPro" id="IPR025997">
    <property type="entry name" value="SBP_2_dom"/>
</dbReference>
<proteinExistence type="inferred from homology"/>
<dbReference type="SUPFAM" id="SSF53822">
    <property type="entry name" value="Periplasmic binding protein-like I"/>
    <property type="match status" value="1"/>
</dbReference>
<comment type="subcellular location">
    <subcellularLocation>
        <location evidence="1">Cell envelope</location>
    </subcellularLocation>
</comment>
<dbReference type="OrthoDB" id="245475at2"/>
<protein>
    <recommendedName>
        <fullName evidence="4">Periplasmic binding protein domain-containing protein</fullName>
    </recommendedName>
</protein>